<dbReference type="Proteomes" id="UP001327560">
    <property type="component" value="Chromosome 8"/>
</dbReference>
<accession>A0AAQ3KX38</accession>
<dbReference type="EMBL" id="CP136897">
    <property type="protein sequence ID" value="WOL16225.1"/>
    <property type="molecule type" value="Genomic_DNA"/>
</dbReference>
<gene>
    <name evidence="1" type="ORF">Cni_G25007</name>
</gene>
<organism evidence="1 2">
    <name type="scientific">Canna indica</name>
    <name type="common">Indian-shot</name>
    <dbReference type="NCBI Taxonomy" id="4628"/>
    <lineage>
        <taxon>Eukaryota</taxon>
        <taxon>Viridiplantae</taxon>
        <taxon>Streptophyta</taxon>
        <taxon>Embryophyta</taxon>
        <taxon>Tracheophyta</taxon>
        <taxon>Spermatophyta</taxon>
        <taxon>Magnoliopsida</taxon>
        <taxon>Liliopsida</taxon>
        <taxon>Zingiberales</taxon>
        <taxon>Cannaceae</taxon>
        <taxon>Canna</taxon>
    </lineage>
</organism>
<evidence type="ECO:0000313" key="2">
    <source>
        <dbReference type="Proteomes" id="UP001327560"/>
    </source>
</evidence>
<evidence type="ECO:0000313" key="1">
    <source>
        <dbReference type="EMBL" id="WOL16225.1"/>
    </source>
</evidence>
<reference evidence="1 2" key="1">
    <citation type="submission" date="2023-10" db="EMBL/GenBank/DDBJ databases">
        <title>Chromosome-scale genome assembly provides insights into flower coloration mechanisms of Canna indica.</title>
        <authorList>
            <person name="Li C."/>
        </authorList>
    </citation>
    <scope>NUCLEOTIDE SEQUENCE [LARGE SCALE GENOMIC DNA]</scope>
    <source>
        <tissue evidence="1">Flower</tissue>
    </source>
</reference>
<name>A0AAQ3KX38_9LILI</name>
<dbReference type="AlphaFoldDB" id="A0AAQ3KX38"/>
<proteinExistence type="predicted"/>
<keyword evidence="2" id="KW-1185">Reference proteome</keyword>
<protein>
    <submittedName>
        <fullName evidence="1">Uncharacterized protein</fullName>
    </submittedName>
</protein>
<sequence>MVYPIRFEPLVWIRIFLSAKELGSNKSDPLASTAISAFFKIQNFETSSKSVVPYAAFLSVVPIPEGGAHKTLELGASCREIRSSDEDEASY</sequence>